<accession>A0A7U3NKI0</accession>
<evidence type="ECO:0000313" key="1">
    <source>
        <dbReference type="EMBL" id="QOV08346.1"/>
    </source>
</evidence>
<evidence type="ECO:0000313" key="2">
    <source>
        <dbReference type="Proteomes" id="UP000594029"/>
    </source>
</evidence>
<dbReference type="EMBL" id="MW084976">
    <property type="protein sequence ID" value="QOV08346.1"/>
    <property type="molecule type" value="Genomic_DNA"/>
</dbReference>
<keyword evidence="2" id="KW-1185">Reference proteome</keyword>
<gene>
    <name evidence="1" type="ORF">Kirov_147</name>
</gene>
<reference evidence="1 2" key="1">
    <citation type="submission" date="2020-10" db="EMBL/GenBank/DDBJ databases">
        <authorList>
            <person name="Kazantseva O.A."/>
            <person name="Piligrimova E.G."/>
            <person name="Shadrin A.M."/>
        </authorList>
    </citation>
    <scope>NUCLEOTIDE SEQUENCE [LARGE SCALE GENOMIC DNA]</scope>
</reference>
<name>A0A7U3NKI0_9CAUD</name>
<organism evidence="1 2">
    <name type="scientific">Bacillus phage Kirov</name>
    <dbReference type="NCBI Taxonomy" id="2783539"/>
    <lineage>
        <taxon>Viruses</taxon>
        <taxon>Duplodnaviria</taxon>
        <taxon>Heunggongvirae</taxon>
        <taxon>Uroviricota</taxon>
        <taxon>Caudoviricetes</taxon>
        <taxon>Andregratiavirinae</taxon>
        <taxon>Kirovvirus</taxon>
        <taxon>Kirovvirus kirov</taxon>
    </lineage>
</organism>
<proteinExistence type="predicted"/>
<dbReference type="Proteomes" id="UP000594029">
    <property type="component" value="Segment"/>
</dbReference>
<protein>
    <submittedName>
        <fullName evidence="1">Uncharacterized protein</fullName>
    </submittedName>
</protein>
<sequence>MPHIDGYADFLVEDVRVQLGYDAKDNSHDDEVLAKLTAGEKLSKSKHLKPKMNLYSVNFIHYAPKGSEEGIYGYIVASDDEGVYEWIKSEPKLPQDKTLWNCWADKEEVEYDVYDDDYNVIGTETFKEQMIRLHGDMYDEDADIDDAYYGVTLIGWSLIKEGITDSEIDVLKSLNIII</sequence>